<dbReference type="Gene3D" id="1.50.10.100">
    <property type="entry name" value="Chondroitin AC/alginate lyase"/>
    <property type="match status" value="1"/>
</dbReference>
<sequence>MATFPLHAVLSLALAVPLVATAATALAAPSTPTAAPQCRAEQDYADAADGRRTFLWRPDVLREVARRIPSDAALQPAWRALRAEADAALQRGPYSVVDKTRLPASGNRHDYMSLGPYWWPDPKRPGGVPYTRRDGHFNPERDGEAFDVSRLEAMSRDVQSLSLAYYFSGEQRYADKAAVLLRTWFLAPATRTNPNLDHGQLIPGKVAGRAEGVIDAHRLPCVVESIGLLGPSGALDTQELQGLEQWFSAFSLWMVESPIGRKE</sequence>
<feature type="signal peptide" evidence="3">
    <location>
        <begin position="1"/>
        <end position="27"/>
    </location>
</feature>
<accession>A0A7V8FDU1</accession>
<dbReference type="GO" id="GO:0016829">
    <property type="term" value="F:lyase activity"/>
    <property type="evidence" value="ECO:0007669"/>
    <property type="project" value="UniProtKB-KW"/>
</dbReference>
<dbReference type="EMBL" id="WNDS01000005">
    <property type="protein sequence ID" value="KAF1013276.1"/>
    <property type="molecule type" value="Genomic_DNA"/>
</dbReference>
<reference evidence="6" key="1">
    <citation type="journal article" date="2020" name="MBio">
        <title>Horizontal gene transfer to a defensive symbiont with a reduced genome amongst a multipartite beetle microbiome.</title>
        <authorList>
            <person name="Waterworth S.C."/>
            <person name="Florez L.V."/>
            <person name="Rees E.R."/>
            <person name="Hertweck C."/>
            <person name="Kaltenpoth M."/>
            <person name="Kwan J.C."/>
        </authorList>
    </citation>
    <scope>NUCLEOTIDE SEQUENCE [LARGE SCALE GENOMIC DNA]</scope>
</reference>
<feature type="chain" id="PRO_5031555264" description="Alginate lyase domain-containing protein" evidence="3">
    <location>
        <begin position="28"/>
        <end position="263"/>
    </location>
</feature>
<evidence type="ECO:0000259" key="4">
    <source>
        <dbReference type="Pfam" id="PF05426"/>
    </source>
</evidence>
<protein>
    <recommendedName>
        <fullName evidence="4">Alginate lyase domain-containing protein</fullName>
    </recommendedName>
</protein>
<evidence type="ECO:0000256" key="1">
    <source>
        <dbReference type="ARBA" id="ARBA00022729"/>
    </source>
</evidence>
<name>A0A7V8FDU1_STEMA</name>
<keyword evidence="1 3" id="KW-0732">Signal</keyword>
<comment type="caution">
    <text evidence="5">The sequence shown here is derived from an EMBL/GenBank/DDBJ whole genome shotgun (WGS) entry which is preliminary data.</text>
</comment>
<feature type="domain" description="Alginate lyase" evidence="4">
    <location>
        <begin position="95"/>
        <end position="263"/>
    </location>
</feature>
<evidence type="ECO:0000256" key="2">
    <source>
        <dbReference type="ARBA" id="ARBA00023239"/>
    </source>
</evidence>
<dbReference type="SUPFAM" id="SSF48230">
    <property type="entry name" value="Chondroitin AC/alginate lyase"/>
    <property type="match status" value="1"/>
</dbReference>
<gene>
    <name evidence="5" type="ORF">GAK31_03425</name>
</gene>
<dbReference type="InterPro" id="IPR008397">
    <property type="entry name" value="Alginate_lyase_dom"/>
</dbReference>
<dbReference type="Pfam" id="PF05426">
    <property type="entry name" value="Alginate_lyase"/>
    <property type="match status" value="1"/>
</dbReference>
<evidence type="ECO:0000313" key="5">
    <source>
        <dbReference type="EMBL" id="KAF1013276.1"/>
    </source>
</evidence>
<organism evidence="5 6">
    <name type="scientific">Stenotrophomonas maltophilia</name>
    <name type="common">Pseudomonas maltophilia</name>
    <name type="synonym">Xanthomonas maltophilia</name>
    <dbReference type="NCBI Taxonomy" id="40324"/>
    <lineage>
        <taxon>Bacteria</taxon>
        <taxon>Pseudomonadati</taxon>
        <taxon>Pseudomonadota</taxon>
        <taxon>Gammaproteobacteria</taxon>
        <taxon>Lysobacterales</taxon>
        <taxon>Lysobacteraceae</taxon>
        <taxon>Stenotrophomonas</taxon>
        <taxon>Stenotrophomonas maltophilia group</taxon>
    </lineage>
</organism>
<dbReference type="AlphaFoldDB" id="A0A7V8FDU1"/>
<proteinExistence type="predicted"/>
<keyword evidence="2" id="KW-0456">Lyase</keyword>
<dbReference type="Proteomes" id="UP000487117">
    <property type="component" value="Unassembled WGS sequence"/>
</dbReference>
<dbReference type="GO" id="GO:0042597">
    <property type="term" value="C:periplasmic space"/>
    <property type="evidence" value="ECO:0007669"/>
    <property type="project" value="InterPro"/>
</dbReference>
<dbReference type="InterPro" id="IPR008929">
    <property type="entry name" value="Chondroitin_lyas"/>
</dbReference>
<evidence type="ECO:0000313" key="6">
    <source>
        <dbReference type="Proteomes" id="UP000487117"/>
    </source>
</evidence>
<evidence type="ECO:0000256" key="3">
    <source>
        <dbReference type="SAM" id="SignalP"/>
    </source>
</evidence>